<keyword evidence="5" id="KW-0808">Transferase</keyword>
<feature type="domain" description="Pyruvate phosphate dikinase AMP/ATP-binding" evidence="17">
    <location>
        <begin position="341"/>
        <end position="388"/>
    </location>
</feature>
<dbReference type="Gene3D" id="3.30.470.20">
    <property type="entry name" value="ATP-grasp fold, B domain"/>
    <property type="match status" value="1"/>
</dbReference>
<dbReference type="InterPro" id="IPR002192">
    <property type="entry name" value="PPDK_AMP/ATP-bd"/>
</dbReference>
<dbReference type="Gene3D" id="1.10.189.10">
    <property type="entry name" value="Pyruvate Phosphate Dikinase, domain 2"/>
    <property type="match status" value="1"/>
</dbReference>
<dbReference type="Pfam" id="PF00391">
    <property type="entry name" value="PEP-utilizers"/>
    <property type="match status" value="1"/>
</dbReference>
<feature type="binding site" evidence="13">
    <location>
        <position position="620"/>
    </location>
    <ligand>
        <name>substrate</name>
    </ligand>
</feature>
<feature type="binding site" evidence="13">
    <location>
        <position position="829"/>
    </location>
    <ligand>
        <name>substrate</name>
    </ligand>
</feature>
<evidence type="ECO:0000313" key="20">
    <source>
        <dbReference type="Proteomes" id="UP000070620"/>
    </source>
</evidence>
<evidence type="ECO:0000256" key="12">
    <source>
        <dbReference type="PIRSR" id="PIRSR000853-1"/>
    </source>
</evidence>
<feature type="binding site" evidence="13">
    <location>
        <position position="826"/>
    </location>
    <ligand>
        <name>substrate</name>
    </ligand>
</feature>
<evidence type="ECO:0000256" key="7">
    <source>
        <dbReference type="ARBA" id="ARBA00022741"/>
    </source>
</evidence>
<evidence type="ECO:0000256" key="11">
    <source>
        <dbReference type="PIRNR" id="PIRNR000853"/>
    </source>
</evidence>
<dbReference type="NCBIfam" id="TIGR01828">
    <property type="entry name" value="pyru_phos_dikin"/>
    <property type="match status" value="1"/>
</dbReference>
<dbReference type="PROSITE" id="PS00370">
    <property type="entry name" value="PEP_ENZYMES_PHOS_SITE"/>
    <property type="match status" value="1"/>
</dbReference>
<dbReference type="AlphaFoldDB" id="A0A136PYL3"/>
<evidence type="ECO:0000256" key="4">
    <source>
        <dbReference type="ARBA" id="ARBA00020138"/>
    </source>
</evidence>
<dbReference type="EMBL" id="LRQV01000005">
    <property type="protein sequence ID" value="KXK63463.1"/>
    <property type="molecule type" value="Genomic_DNA"/>
</dbReference>
<accession>A0A136PYL3</accession>
<dbReference type="InterPro" id="IPR036637">
    <property type="entry name" value="Phosphohistidine_dom_sf"/>
</dbReference>
<evidence type="ECO:0000256" key="6">
    <source>
        <dbReference type="ARBA" id="ARBA00022723"/>
    </source>
</evidence>
<evidence type="ECO:0000256" key="13">
    <source>
        <dbReference type="PIRSR" id="PIRSR000853-2"/>
    </source>
</evidence>
<dbReference type="InterPro" id="IPR040442">
    <property type="entry name" value="Pyrv_kinase-like_dom_sf"/>
</dbReference>
<dbReference type="SUPFAM" id="SSF51621">
    <property type="entry name" value="Phosphoenolpyruvate/pyruvate domain"/>
    <property type="match status" value="1"/>
</dbReference>
<dbReference type="EC" id="2.7.9.1" evidence="3 11"/>
<feature type="domain" description="PEP-utilising enzyme C-terminal" evidence="18">
    <location>
        <begin position="579"/>
        <end position="927"/>
    </location>
</feature>
<dbReference type="PIRSF" id="PIRSF000853">
    <property type="entry name" value="PPDK"/>
    <property type="match status" value="1"/>
</dbReference>
<dbReference type="Proteomes" id="UP000070620">
    <property type="component" value="Unassembled WGS sequence"/>
</dbReference>
<dbReference type="InterPro" id="IPR010121">
    <property type="entry name" value="Pyruvate_phosphate_dikinase"/>
</dbReference>
<evidence type="ECO:0000259" key="16">
    <source>
        <dbReference type="Pfam" id="PF00391"/>
    </source>
</evidence>
<name>A0A136PYL3_9ACTN</name>
<comment type="similarity">
    <text evidence="2 11">Belongs to the PEP-utilizing enzyme family.</text>
</comment>
<evidence type="ECO:0000256" key="5">
    <source>
        <dbReference type="ARBA" id="ARBA00022679"/>
    </source>
</evidence>
<dbReference type="Gene3D" id="3.20.20.60">
    <property type="entry name" value="Phosphoenolpyruvate-binding domains"/>
    <property type="match status" value="1"/>
</dbReference>
<dbReference type="GO" id="GO:0016301">
    <property type="term" value="F:kinase activity"/>
    <property type="evidence" value="ECO:0007669"/>
    <property type="project" value="UniProtKB-UniRule"/>
</dbReference>
<feature type="binding site" evidence="13">
    <location>
        <position position="828"/>
    </location>
    <ligand>
        <name>substrate</name>
    </ligand>
</feature>
<dbReference type="InterPro" id="IPR008279">
    <property type="entry name" value="PEP-util_enz_mobile_dom"/>
</dbReference>
<dbReference type="SUPFAM" id="SSF56059">
    <property type="entry name" value="Glutathione synthetase ATP-binding domain-like"/>
    <property type="match status" value="1"/>
</dbReference>
<evidence type="ECO:0000259" key="17">
    <source>
        <dbReference type="Pfam" id="PF01326"/>
    </source>
</evidence>
<feature type="domain" description="PEP-utilising enzyme mobile" evidence="16">
    <location>
        <begin position="464"/>
        <end position="545"/>
    </location>
</feature>
<dbReference type="InterPro" id="IPR000121">
    <property type="entry name" value="PEP_util_C"/>
</dbReference>
<evidence type="ECO:0000256" key="2">
    <source>
        <dbReference type="ARBA" id="ARBA00007837"/>
    </source>
</evidence>
<dbReference type="Gene3D" id="1.20.80.30">
    <property type="match status" value="1"/>
</dbReference>
<comment type="caution">
    <text evidence="19">The sequence shown here is derived from an EMBL/GenBank/DDBJ whole genome shotgun (WGS) entry which is preliminary data.</text>
</comment>
<feature type="binding site" evidence="13">
    <location>
        <position position="675"/>
    </location>
    <ligand>
        <name>substrate</name>
    </ligand>
</feature>
<keyword evidence="9" id="KW-0067">ATP-binding</keyword>
<proteinExistence type="inferred from homology"/>
<dbReference type="InterPro" id="IPR013815">
    <property type="entry name" value="ATP_grasp_subdomain_1"/>
</dbReference>
<feature type="domain" description="Pyruvate phosphate dikinase AMP/ATP-binding" evidence="17">
    <location>
        <begin position="79"/>
        <end position="331"/>
    </location>
</feature>
<feature type="binding site" evidence="13">
    <location>
        <position position="827"/>
    </location>
    <ligand>
        <name>substrate</name>
    </ligand>
</feature>
<dbReference type="RefSeq" id="WP_067359688.1">
    <property type="nucleotide sequence ID" value="NZ_JBIUBN010000014.1"/>
</dbReference>
<dbReference type="Pfam" id="PF01326">
    <property type="entry name" value="PPDK_N"/>
    <property type="match status" value="2"/>
</dbReference>
<evidence type="ECO:0000256" key="1">
    <source>
        <dbReference type="ARBA" id="ARBA00001946"/>
    </source>
</evidence>
<evidence type="ECO:0000313" key="19">
    <source>
        <dbReference type="EMBL" id="KXK63463.1"/>
    </source>
</evidence>
<dbReference type="OrthoDB" id="9765468at2"/>
<evidence type="ECO:0000259" key="18">
    <source>
        <dbReference type="Pfam" id="PF02896"/>
    </source>
</evidence>
<keyword evidence="7" id="KW-0547">Nucleotide-binding</keyword>
<evidence type="ECO:0000256" key="10">
    <source>
        <dbReference type="ARBA" id="ARBA00022842"/>
    </source>
</evidence>
<keyword evidence="20" id="KW-1185">Reference proteome</keyword>
<protein>
    <recommendedName>
        <fullName evidence="4 11">Pyruvate, phosphate dikinase</fullName>
        <ecNumber evidence="3 11">2.7.9.1</ecNumber>
    </recommendedName>
</protein>
<dbReference type="PANTHER" id="PTHR22931:SF9">
    <property type="entry name" value="PYRUVATE, PHOSPHATE DIKINASE 1, CHLOROPLASTIC"/>
    <property type="match status" value="1"/>
</dbReference>
<dbReference type="GO" id="GO:0005524">
    <property type="term" value="F:ATP binding"/>
    <property type="evidence" value="ECO:0007669"/>
    <property type="project" value="UniProtKB-UniRule"/>
</dbReference>
<evidence type="ECO:0000256" key="15">
    <source>
        <dbReference type="SAM" id="MobiDB-lite"/>
    </source>
</evidence>
<keyword evidence="19" id="KW-0670">Pyruvate</keyword>
<comment type="catalytic activity">
    <reaction evidence="11">
        <text>pyruvate + phosphate + ATP = phosphoenolpyruvate + AMP + diphosphate + H(+)</text>
        <dbReference type="Rhea" id="RHEA:10756"/>
        <dbReference type="ChEBI" id="CHEBI:15361"/>
        <dbReference type="ChEBI" id="CHEBI:15378"/>
        <dbReference type="ChEBI" id="CHEBI:30616"/>
        <dbReference type="ChEBI" id="CHEBI:33019"/>
        <dbReference type="ChEBI" id="CHEBI:43474"/>
        <dbReference type="ChEBI" id="CHEBI:58702"/>
        <dbReference type="ChEBI" id="CHEBI:456215"/>
        <dbReference type="EC" id="2.7.9.1"/>
    </reaction>
</comment>
<reference evidence="19 20" key="1">
    <citation type="submission" date="2016-01" db="EMBL/GenBank/DDBJ databases">
        <title>Whole genome sequence and analysis of Micromonospora rosaria DSM 803, which can produce antibacterial substance rosamicin.</title>
        <authorList>
            <person name="Yang H."/>
            <person name="He X."/>
            <person name="Zhu D."/>
        </authorList>
    </citation>
    <scope>NUCLEOTIDE SEQUENCE [LARGE SCALE GENOMIC DNA]</scope>
    <source>
        <strain evidence="19 20">DSM 803</strain>
    </source>
</reference>
<organism evidence="19 20">
    <name type="scientific">Micromonospora rosaria</name>
    <dbReference type="NCBI Taxonomy" id="47874"/>
    <lineage>
        <taxon>Bacteria</taxon>
        <taxon>Bacillati</taxon>
        <taxon>Actinomycetota</taxon>
        <taxon>Actinomycetes</taxon>
        <taxon>Micromonosporales</taxon>
        <taxon>Micromonosporaceae</taxon>
        <taxon>Micromonospora</taxon>
    </lineage>
</organism>
<keyword evidence="8 19" id="KW-0418">Kinase</keyword>
<dbReference type="SUPFAM" id="SSF52009">
    <property type="entry name" value="Phosphohistidine domain"/>
    <property type="match status" value="1"/>
</dbReference>
<dbReference type="Gene3D" id="3.50.30.10">
    <property type="entry name" value="Phosphohistidine domain"/>
    <property type="match status" value="1"/>
</dbReference>
<evidence type="ECO:0000256" key="3">
    <source>
        <dbReference type="ARBA" id="ARBA00011994"/>
    </source>
</evidence>
<feature type="binding site" evidence="13">
    <location>
        <position position="805"/>
    </location>
    <ligand>
        <name>substrate</name>
    </ligand>
</feature>
<keyword evidence="10 14" id="KW-0460">Magnesium</keyword>
<dbReference type="GO" id="GO:0046872">
    <property type="term" value="F:metal ion binding"/>
    <property type="evidence" value="ECO:0007669"/>
    <property type="project" value="UniProtKB-UniRule"/>
</dbReference>
<evidence type="ECO:0000256" key="14">
    <source>
        <dbReference type="PIRSR" id="PIRSR000853-3"/>
    </source>
</evidence>
<feature type="binding site" evidence="14">
    <location>
        <position position="829"/>
    </location>
    <ligand>
        <name>Mg(2+)</name>
        <dbReference type="ChEBI" id="CHEBI:18420"/>
    </ligand>
</feature>
<evidence type="ECO:0000256" key="9">
    <source>
        <dbReference type="ARBA" id="ARBA00022840"/>
    </source>
</evidence>
<comment type="cofactor">
    <cofactor evidence="1 11 14">
        <name>Mg(2+)</name>
        <dbReference type="ChEBI" id="CHEBI:18420"/>
    </cofactor>
</comment>
<dbReference type="PANTHER" id="PTHR22931">
    <property type="entry name" value="PHOSPHOENOLPYRUVATE DIKINASE-RELATED"/>
    <property type="match status" value="1"/>
</dbReference>
<dbReference type="Pfam" id="PF02896">
    <property type="entry name" value="PEP-utilizers_C"/>
    <property type="match status" value="1"/>
</dbReference>
<feature type="active site" description="Tele-phosphohistidine intermediate" evidence="12">
    <location>
        <position position="497"/>
    </location>
</feature>
<gene>
    <name evidence="19" type="ORF">AWW66_02670</name>
</gene>
<dbReference type="InterPro" id="IPR015813">
    <property type="entry name" value="Pyrv/PenolPyrv_kinase-like_dom"/>
</dbReference>
<feature type="binding site" evidence="14">
    <location>
        <position position="805"/>
    </location>
    <ligand>
        <name>Mg(2+)</name>
        <dbReference type="ChEBI" id="CHEBI:18420"/>
    </ligand>
</feature>
<sequence>MAAQRTAGHRLAGQAGQPGHKYVYAFAEGNKDLKDLLGGKGANLAEMTNLGLPVPPGFTITTEACQAYLATGREPDGLAAQIADHLAALERAMGRRLGDPQDPLLVSVRSGAKFSMPGMMETVLNVGLNDRSVVGLAAQAGGGPGGAATGRDAGGAADGAGPDGAASGGGERFAWDSYRRLIQMFGKTVCEVPGEEFEHALDAAKRAKGVTSDLDLTADDLRELVGAYKKVFATHTGRDFPQDPREQLDLAIRAVFGSWNAERAVLYRRQERIPADLGTAVNVVAMVFGNLGPDSGTGVAFTRDPATGNQGIYGDYLANAQGEDVVAGIRNTVPLQELARIDRRSYDHLLDFMARLERHYRDLCDIEFTIERGKLWMLQTRVGKRTAAAAFVIAGQLVDEGLIDLDEALHRVTGAQLAQLMFPRFQLDHGIDAVATGVGASPGAASGKVVFTSARAVELAGEGEPVILVRRETNPDDLNGMIAARGILTSRGGKTSHAAVVARGMGKTCVSGADEIDVNVPQRRFTVAGQTVTEGDVVSVDGTTGKVYLGEVPVMPSEVVRYFEGDVDPERSDDALVRAVHRIMTHADARRRLAVRTNADTGADAARARRFGAEGIGLCRTEHMFLGDRRELVERLILARTDTERADALAALLPLQRADFEEIFREMAGQPVTVRLIDPPLHEFLPPLEQLAVDVAVAQERGEDVAREEALLAAVRRMHEENPMLGLRGVRLGLVIPGLFAMQVRAITEAAVTVTRAGSVARPEIMVPLVGAVQELETVRAEAEKIIAEVVGESGVEVLIGTMIEVPRAALTAGQIAEAAQFFSFGTNDLTQMGWGFSRDDVEGAFFWRYLELGIFGISPFESIDRDGVGRLVRIAAEEGRAARPDLKLGICGEHGGDPDSVHFFHDVGLDYVSCSPFRVPVARLEAGRAVVSSEGSDSR</sequence>
<feature type="active site" description="Proton donor" evidence="12">
    <location>
        <position position="892"/>
    </location>
</feature>
<dbReference type="InterPro" id="IPR018274">
    <property type="entry name" value="PEP_util_AS"/>
</dbReference>
<feature type="region of interest" description="Disordered" evidence="15">
    <location>
        <begin position="140"/>
        <end position="168"/>
    </location>
</feature>
<keyword evidence="6 14" id="KW-0479">Metal-binding</keyword>
<evidence type="ECO:0000256" key="8">
    <source>
        <dbReference type="ARBA" id="ARBA00022777"/>
    </source>
</evidence>
<dbReference type="GO" id="GO:0050242">
    <property type="term" value="F:pyruvate, phosphate dikinase activity"/>
    <property type="evidence" value="ECO:0007669"/>
    <property type="project" value="UniProtKB-UniRule"/>
</dbReference>
<dbReference type="Gene3D" id="3.30.1490.20">
    <property type="entry name" value="ATP-grasp fold, A domain"/>
    <property type="match status" value="1"/>
</dbReference>